<dbReference type="SUPFAM" id="SSF81383">
    <property type="entry name" value="F-box domain"/>
    <property type="match status" value="1"/>
</dbReference>
<dbReference type="Proteomes" id="UP000237000">
    <property type="component" value="Unassembled WGS sequence"/>
</dbReference>
<dbReference type="Gene3D" id="1.20.1280.50">
    <property type="match status" value="1"/>
</dbReference>
<keyword evidence="3" id="KW-1185">Reference proteome</keyword>
<dbReference type="InterPro" id="IPR036047">
    <property type="entry name" value="F-box-like_dom_sf"/>
</dbReference>
<dbReference type="OrthoDB" id="1867629at2759"/>
<dbReference type="PROSITE" id="PS50181">
    <property type="entry name" value="FBOX"/>
    <property type="match status" value="1"/>
</dbReference>
<dbReference type="SMART" id="SM00256">
    <property type="entry name" value="FBOX"/>
    <property type="match status" value="1"/>
</dbReference>
<dbReference type="Pfam" id="PF07734">
    <property type="entry name" value="FBA_1"/>
    <property type="match status" value="1"/>
</dbReference>
<sequence>MLGCCLGLFRRCYDLPEEVLVEIFSWLPTDSLIRFKCVSKSWYALISFLIKNPEFVSKHLRNIDNKISSSTCLVFCCAGYGQRRHPELKFLRRNMFQSLTIFHDDDNERDFGNYVPQHFDLPLLPARDQHASNVVGIHCDGIICQADYHGNVILCNPAIKEWRTLPKPRLDDGCLATKGVGFGYDPRANDYKVVRFGCERIPRVGQVDYSKTKAEVYSMGTDSWREIGIHLKFDRFLVRAQKFFSRGVFYWSMWAPTYMVISFHMSDELFHSMTLPNDLVVTQGEQIIPTVTVWNESVALFLYHAKIGVAKSFEVWVMDDYYVGIKGTCSWIRKLVVGPLVDIATPLAFLKNDEFLMEATDGSLILYDLRRQVLRKRIQAVSRLRCWDFSYVKSLVSVQGGSQSR</sequence>
<evidence type="ECO:0000313" key="2">
    <source>
        <dbReference type="EMBL" id="PON44947.1"/>
    </source>
</evidence>
<accession>A0A2P5B818</accession>
<dbReference type="InterPro" id="IPR001810">
    <property type="entry name" value="F-box_dom"/>
</dbReference>
<comment type="caution">
    <text evidence="2">The sequence shown here is derived from an EMBL/GenBank/DDBJ whole genome shotgun (WGS) entry which is preliminary data.</text>
</comment>
<proteinExistence type="predicted"/>
<dbReference type="PANTHER" id="PTHR31672">
    <property type="entry name" value="BNACNNG10540D PROTEIN"/>
    <property type="match status" value="1"/>
</dbReference>
<dbReference type="FunCoup" id="A0A2P5B818">
    <property type="interactions" value="73"/>
</dbReference>
<dbReference type="InterPro" id="IPR017451">
    <property type="entry name" value="F-box-assoc_interact_dom"/>
</dbReference>
<evidence type="ECO:0000259" key="1">
    <source>
        <dbReference type="PROSITE" id="PS50181"/>
    </source>
</evidence>
<dbReference type="STRING" id="63057.A0A2P5B818"/>
<gene>
    <name evidence="2" type="ORF">TorRG33x02_329930</name>
</gene>
<dbReference type="InterPro" id="IPR006527">
    <property type="entry name" value="F-box-assoc_dom_typ1"/>
</dbReference>
<dbReference type="Pfam" id="PF00646">
    <property type="entry name" value="F-box"/>
    <property type="match status" value="1"/>
</dbReference>
<evidence type="ECO:0000313" key="3">
    <source>
        <dbReference type="Proteomes" id="UP000237000"/>
    </source>
</evidence>
<organism evidence="2 3">
    <name type="scientific">Trema orientale</name>
    <name type="common">Charcoal tree</name>
    <name type="synonym">Celtis orientalis</name>
    <dbReference type="NCBI Taxonomy" id="63057"/>
    <lineage>
        <taxon>Eukaryota</taxon>
        <taxon>Viridiplantae</taxon>
        <taxon>Streptophyta</taxon>
        <taxon>Embryophyta</taxon>
        <taxon>Tracheophyta</taxon>
        <taxon>Spermatophyta</taxon>
        <taxon>Magnoliopsida</taxon>
        <taxon>eudicotyledons</taxon>
        <taxon>Gunneridae</taxon>
        <taxon>Pentapetalae</taxon>
        <taxon>rosids</taxon>
        <taxon>fabids</taxon>
        <taxon>Rosales</taxon>
        <taxon>Cannabaceae</taxon>
        <taxon>Trema</taxon>
    </lineage>
</organism>
<reference evidence="3" key="1">
    <citation type="submission" date="2016-06" db="EMBL/GenBank/DDBJ databases">
        <title>Parallel loss of symbiosis genes in relatives of nitrogen-fixing non-legume Parasponia.</title>
        <authorList>
            <person name="Van Velzen R."/>
            <person name="Holmer R."/>
            <person name="Bu F."/>
            <person name="Rutten L."/>
            <person name="Van Zeijl A."/>
            <person name="Liu W."/>
            <person name="Santuari L."/>
            <person name="Cao Q."/>
            <person name="Sharma T."/>
            <person name="Shen D."/>
            <person name="Roswanjaya Y."/>
            <person name="Wardhani T."/>
            <person name="Kalhor M.S."/>
            <person name="Jansen J."/>
            <person name="Van den Hoogen J."/>
            <person name="Gungor B."/>
            <person name="Hartog M."/>
            <person name="Hontelez J."/>
            <person name="Verver J."/>
            <person name="Yang W.-C."/>
            <person name="Schijlen E."/>
            <person name="Repin R."/>
            <person name="Schilthuizen M."/>
            <person name="Schranz E."/>
            <person name="Heidstra R."/>
            <person name="Miyata K."/>
            <person name="Fedorova E."/>
            <person name="Kohlen W."/>
            <person name="Bisseling T."/>
            <person name="Smit S."/>
            <person name="Geurts R."/>
        </authorList>
    </citation>
    <scope>NUCLEOTIDE SEQUENCE [LARGE SCALE GENOMIC DNA]</scope>
    <source>
        <strain evidence="3">cv. RG33-2</strain>
    </source>
</reference>
<feature type="domain" description="F-box" evidence="1">
    <location>
        <begin position="9"/>
        <end position="58"/>
    </location>
</feature>
<name>A0A2P5B818_TREOI</name>
<dbReference type="PANTHER" id="PTHR31672:SF13">
    <property type="entry name" value="F-BOX PROTEIN CPR30-LIKE"/>
    <property type="match status" value="1"/>
</dbReference>
<dbReference type="InterPro" id="IPR050796">
    <property type="entry name" value="SCF_F-box_component"/>
</dbReference>
<dbReference type="InParanoid" id="A0A2P5B818"/>
<dbReference type="NCBIfam" id="TIGR01640">
    <property type="entry name" value="F_box_assoc_1"/>
    <property type="match status" value="1"/>
</dbReference>
<dbReference type="EMBL" id="JXTC01000583">
    <property type="protein sequence ID" value="PON44947.1"/>
    <property type="molecule type" value="Genomic_DNA"/>
</dbReference>
<dbReference type="AlphaFoldDB" id="A0A2P5B818"/>
<protein>
    <submittedName>
        <fullName evidence="2">F-box domain containing protein</fullName>
    </submittedName>
</protein>
<dbReference type="CDD" id="cd22157">
    <property type="entry name" value="F-box_AtFBW1-like"/>
    <property type="match status" value="1"/>
</dbReference>